<sequence length="92" mass="10229">MQQHKGYFIETCAEQDIETQDWYPTLTIGLPTDGVDPQYVVPWHRVSAPSEFGSEDAANQEALRVARMMIEAGNLPQVGSGPHKGYATPRLQ</sequence>
<dbReference type="RefSeq" id="WP_053939598.1">
    <property type="nucleotide sequence ID" value="NZ_LAQT01000036.1"/>
</dbReference>
<proteinExistence type="predicted"/>
<evidence type="ECO:0000313" key="2">
    <source>
        <dbReference type="Proteomes" id="UP000037939"/>
    </source>
</evidence>
<reference evidence="1 2" key="1">
    <citation type="submission" date="2015-07" db="EMBL/GenBank/DDBJ databases">
        <title>Draft genome sequence of the Amantichitinum ursilacus IGB-41, a new chitin-degrading bacterium.</title>
        <authorList>
            <person name="Kirstahler P."/>
            <person name="Guenther M."/>
            <person name="Grumaz C."/>
            <person name="Rupp S."/>
            <person name="Zibek S."/>
            <person name="Sohn K."/>
        </authorList>
    </citation>
    <scope>NUCLEOTIDE SEQUENCE [LARGE SCALE GENOMIC DNA]</scope>
    <source>
        <strain evidence="1 2">IGB-41</strain>
    </source>
</reference>
<dbReference type="EMBL" id="LAQT01000036">
    <property type="protein sequence ID" value="KPC49674.1"/>
    <property type="molecule type" value="Genomic_DNA"/>
</dbReference>
<protein>
    <submittedName>
        <fullName evidence="1">Uncharacterized protein</fullName>
    </submittedName>
</protein>
<accession>A0A0N0GL33</accession>
<organism evidence="1 2">
    <name type="scientific">Amantichitinum ursilacus</name>
    <dbReference type="NCBI Taxonomy" id="857265"/>
    <lineage>
        <taxon>Bacteria</taxon>
        <taxon>Pseudomonadati</taxon>
        <taxon>Pseudomonadota</taxon>
        <taxon>Betaproteobacteria</taxon>
        <taxon>Neisseriales</taxon>
        <taxon>Chitinibacteraceae</taxon>
        <taxon>Amantichitinum</taxon>
    </lineage>
</organism>
<evidence type="ECO:0000313" key="1">
    <source>
        <dbReference type="EMBL" id="KPC49674.1"/>
    </source>
</evidence>
<dbReference type="Proteomes" id="UP000037939">
    <property type="component" value="Unassembled WGS sequence"/>
</dbReference>
<dbReference type="AlphaFoldDB" id="A0A0N0GL33"/>
<comment type="caution">
    <text evidence="1">The sequence shown here is derived from an EMBL/GenBank/DDBJ whole genome shotgun (WGS) entry which is preliminary data.</text>
</comment>
<name>A0A0N0GL33_9NEIS</name>
<keyword evidence="2" id="KW-1185">Reference proteome</keyword>
<gene>
    <name evidence="1" type="ORF">WG78_20165</name>
</gene>